<evidence type="ECO:0000313" key="3">
    <source>
        <dbReference type="EMBL" id="RDX51823.1"/>
    </source>
</evidence>
<keyword evidence="4" id="KW-1185">Reference proteome</keyword>
<proteinExistence type="predicted"/>
<feature type="repeat" description="WD" evidence="1">
    <location>
        <begin position="13"/>
        <end position="48"/>
    </location>
</feature>
<dbReference type="STRING" id="139420.A0A371DH44"/>
<dbReference type="Proteomes" id="UP000256964">
    <property type="component" value="Unassembled WGS sequence"/>
</dbReference>
<evidence type="ECO:0000256" key="1">
    <source>
        <dbReference type="PROSITE-ProRule" id="PRU00221"/>
    </source>
</evidence>
<reference evidence="3 4" key="1">
    <citation type="journal article" date="2018" name="Biotechnol. Biofuels">
        <title>Integrative visual omics of the white-rot fungus Polyporus brumalis exposes the biotechnological potential of its oxidative enzymes for delignifying raw plant biomass.</title>
        <authorList>
            <person name="Miyauchi S."/>
            <person name="Rancon A."/>
            <person name="Drula E."/>
            <person name="Hage H."/>
            <person name="Chaduli D."/>
            <person name="Favel A."/>
            <person name="Grisel S."/>
            <person name="Henrissat B."/>
            <person name="Herpoel-Gimbert I."/>
            <person name="Ruiz-Duenas F.J."/>
            <person name="Chevret D."/>
            <person name="Hainaut M."/>
            <person name="Lin J."/>
            <person name="Wang M."/>
            <person name="Pangilinan J."/>
            <person name="Lipzen A."/>
            <person name="Lesage-Meessen L."/>
            <person name="Navarro D."/>
            <person name="Riley R."/>
            <person name="Grigoriev I.V."/>
            <person name="Zhou S."/>
            <person name="Raouche S."/>
            <person name="Rosso M.N."/>
        </authorList>
    </citation>
    <scope>NUCLEOTIDE SEQUENCE [LARGE SCALE GENOMIC DNA]</scope>
    <source>
        <strain evidence="3 4">BRFM 1820</strain>
    </source>
</reference>
<dbReference type="PROSITE" id="PS50082">
    <property type="entry name" value="WD_REPEATS_2"/>
    <property type="match status" value="1"/>
</dbReference>
<dbReference type="GO" id="GO:0006261">
    <property type="term" value="P:DNA-templated DNA replication"/>
    <property type="evidence" value="ECO:0007669"/>
    <property type="project" value="TreeGrafter"/>
</dbReference>
<dbReference type="SUPFAM" id="SSF50978">
    <property type="entry name" value="WD40 repeat-like"/>
    <property type="match status" value="1"/>
</dbReference>
<evidence type="ECO:0000256" key="2">
    <source>
        <dbReference type="SAM" id="Phobius"/>
    </source>
</evidence>
<keyword evidence="1" id="KW-0853">WD repeat</keyword>
<evidence type="ECO:0000313" key="4">
    <source>
        <dbReference type="Proteomes" id="UP000256964"/>
    </source>
</evidence>
<name>A0A371DH44_9APHY</name>
<keyword evidence="2" id="KW-0472">Membrane</keyword>
<organism evidence="3 4">
    <name type="scientific">Lentinus brumalis</name>
    <dbReference type="NCBI Taxonomy" id="2498619"/>
    <lineage>
        <taxon>Eukaryota</taxon>
        <taxon>Fungi</taxon>
        <taxon>Dikarya</taxon>
        <taxon>Basidiomycota</taxon>
        <taxon>Agaricomycotina</taxon>
        <taxon>Agaricomycetes</taxon>
        <taxon>Polyporales</taxon>
        <taxon>Polyporaceae</taxon>
        <taxon>Lentinus</taxon>
    </lineage>
</organism>
<protein>
    <submittedName>
        <fullName evidence="3">WD40 repeat-like protein</fullName>
    </submittedName>
</protein>
<accession>A0A371DH44</accession>
<keyword evidence="2" id="KW-1133">Transmembrane helix</keyword>
<dbReference type="PANTHER" id="PTHR19932">
    <property type="entry name" value="WD REPEAT AND HMG-BOX DNA BINDING PROTEIN"/>
    <property type="match status" value="1"/>
</dbReference>
<dbReference type="Pfam" id="PF00400">
    <property type="entry name" value="WD40"/>
    <property type="match status" value="1"/>
</dbReference>
<keyword evidence="2" id="KW-0812">Transmembrane</keyword>
<dbReference type="GO" id="GO:0000278">
    <property type="term" value="P:mitotic cell cycle"/>
    <property type="evidence" value="ECO:0007669"/>
    <property type="project" value="TreeGrafter"/>
</dbReference>
<gene>
    <name evidence="3" type="ORF">OH76DRAFT_1481329</name>
</gene>
<dbReference type="GO" id="GO:0043596">
    <property type="term" value="C:nuclear replication fork"/>
    <property type="evidence" value="ECO:0007669"/>
    <property type="project" value="TreeGrafter"/>
</dbReference>
<dbReference type="SMART" id="SM00320">
    <property type="entry name" value="WD40"/>
    <property type="match status" value="2"/>
</dbReference>
<sequence length="406" mass="44044">MPHVPYKQTAHLQDAHSKGITRLSFNQDGTFLATAGLDGLVCIWTVETWGLFCTWSAETAVTALAWFTNEALICGLGNGILGTLHDIQGNSNIVRVSGFLGHESGLPVEQLAVDNSGRVACGAQSELSVWNWDLDAAAVSCLLSLPPRSCDGLGSNAGVDTRSRRQSTVKAHIQEADDDKEVLITGVFWAKDSLVVCYLEHGIHFFDDHTWERLRKIRPGVNVPRRIGHASLAPGGALVAISNIATGFDICDLETGAIVKSFEHEIGSYEYAIPVLFIHGGQAIVGGSSVGCCNIWYVDSGEEFPPLRIPNNGKVLAMAHHYDSSNDRFIIATGLMNDDAQSTVIIWTVSPPQPPLDDDGFIDEPIIDKSRFMWRSPLLALIVALAAFGFAIFIEEYDFAGEDGFD</sequence>
<dbReference type="EMBL" id="KZ857393">
    <property type="protein sequence ID" value="RDX51823.1"/>
    <property type="molecule type" value="Genomic_DNA"/>
</dbReference>
<dbReference type="OrthoDB" id="3238562at2759"/>
<dbReference type="PANTHER" id="PTHR19932:SF10">
    <property type="entry name" value="WD REPEAT AND HMG-BOX DNA-BINDING PROTEIN 1"/>
    <property type="match status" value="1"/>
</dbReference>
<dbReference type="PROSITE" id="PS50294">
    <property type="entry name" value="WD_REPEATS_REGION"/>
    <property type="match status" value="1"/>
</dbReference>
<dbReference type="Gene3D" id="2.130.10.10">
    <property type="entry name" value="YVTN repeat-like/Quinoprotein amine dehydrogenase"/>
    <property type="match status" value="1"/>
</dbReference>
<dbReference type="InterPro" id="IPR001680">
    <property type="entry name" value="WD40_rpt"/>
</dbReference>
<dbReference type="InterPro" id="IPR036322">
    <property type="entry name" value="WD40_repeat_dom_sf"/>
</dbReference>
<dbReference type="GO" id="GO:0003682">
    <property type="term" value="F:chromatin binding"/>
    <property type="evidence" value="ECO:0007669"/>
    <property type="project" value="TreeGrafter"/>
</dbReference>
<feature type="transmembrane region" description="Helical" evidence="2">
    <location>
        <begin position="378"/>
        <end position="394"/>
    </location>
</feature>
<dbReference type="AlphaFoldDB" id="A0A371DH44"/>
<dbReference type="GO" id="GO:0006281">
    <property type="term" value="P:DNA repair"/>
    <property type="evidence" value="ECO:0007669"/>
    <property type="project" value="TreeGrafter"/>
</dbReference>
<dbReference type="InterPro" id="IPR015943">
    <property type="entry name" value="WD40/YVTN_repeat-like_dom_sf"/>
</dbReference>